<dbReference type="PANTHER" id="PTHR42060:SF3">
    <property type="entry name" value="SMP-30_GLUCONOLACTONASE_LRE-LIKE REGION DOMAIN-CONTAINING PROTEIN"/>
    <property type="match status" value="1"/>
</dbReference>
<feature type="signal peptide" evidence="1">
    <location>
        <begin position="1"/>
        <end position="21"/>
    </location>
</feature>
<comment type="caution">
    <text evidence="2">The sequence shown here is derived from an EMBL/GenBank/DDBJ whole genome shotgun (WGS) entry which is preliminary data.</text>
</comment>
<dbReference type="PANTHER" id="PTHR42060">
    <property type="entry name" value="NHL REPEAT-CONTAINING PROTEIN-RELATED"/>
    <property type="match status" value="1"/>
</dbReference>
<organism evidence="2 3">
    <name type="scientific">Penicillium freii</name>
    <dbReference type="NCBI Taxonomy" id="48697"/>
    <lineage>
        <taxon>Eukaryota</taxon>
        <taxon>Fungi</taxon>
        <taxon>Dikarya</taxon>
        <taxon>Ascomycota</taxon>
        <taxon>Pezizomycotina</taxon>
        <taxon>Eurotiomycetes</taxon>
        <taxon>Eurotiomycetidae</taxon>
        <taxon>Eurotiales</taxon>
        <taxon>Aspergillaceae</taxon>
        <taxon>Penicillium</taxon>
    </lineage>
</organism>
<dbReference type="InterPro" id="IPR011042">
    <property type="entry name" value="6-blade_b-propeller_TolB-like"/>
</dbReference>
<gene>
    <name evidence="2" type="ORF">ACN42_g6189</name>
</gene>
<dbReference type="Proteomes" id="UP000055045">
    <property type="component" value="Unassembled WGS sequence"/>
</dbReference>
<proteinExistence type="predicted"/>
<dbReference type="InterPro" id="IPR052998">
    <property type="entry name" value="Hetero-Diels-Alderase-like"/>
</dbReference>
<dbReference type="Gene3D" id="2.120.10.30">
    <property type="entry name" value="TolB, C-terminal domain"/>
    <property type="match status" value="1"/>
</dbReference>
<name>A0A117NNL2_PENFR</name>
<reference evidence="2 3" key="1">
    <citation type="submission" date="2015-10" db="EMBL/GenBank/DDBJ databases">
        <title>Genome sequencing of Penicillium freii.</title>
        <authorList>
            <person name="Nguyen H.D."/>
            <person name="Visagie C.M."/>
            <person name="Seifert K.A."/>
        </authorList>
    </citation>
    <scope>NUCLEOTIDE SEQUENCE [LARGE SCALE GENOMIC DNA]</scope>
    <source>
        <strain evidence="2 3">DAOM 242723</strain>
    </source>
</reference>
<dbReference type="EMBL" id="LLXE01000154">
    <property type="protein sequence ID" value="KUM60938.1"/>
    <property type="molecule type" value="Genomic_DNA"/>
</dbReference>
<evidence type="ECO:0000313" key="2">
    <source>
        <dbReference type="EMBL" id="KUM60938.1"/>
    </source>
</evidence>
<sequence length="329" mass="36044">MVFTMLSHFLIFVFLSRFAFAGNIPNRYNHPNHRNHHDRLLREVYQFPNATWVENIAVRPNGNLLVTLVNTPEVWEIIPSGPLEQSRARLIHHFSDAQMATGITELTPDVYAVVASNHVWKLDLSPKDGKAMTTLINKIPIGSLNGMAVLNKAAGLVAIADCHLGIVWRLDTTSGQYSVMLKDQTMEANYDIGPLLGINGVKVLGDYVYYVNTPQRRYCRVRVDTFTGQAVGPYEIISKGVIADDFAISAHGVAYLAGLTDNVVVRAFLNGTQEVLAGSLNSTAVMTATSAALGRNKYANVLYITTGGETTDVTSYTGRGKIMALTLDL</sequence>
<evidence type="ECO:0000256" key="1">
    <source>
        <dbReference type="SAM" id="SignalP"/>
    </source>
</evidence>
<dbReference type="AlphaFoldDB" id="A0A117NNL2"/>
<evidence type="ECO:0008006" key="4">
    <source>
        <dbReference type="Google" id="ProtNLM"/>
    </source>
</evidence>
<protein>
    <recommendedName>
        <fullName evidence="4">SMP-30/Gluconolactonase/LRE-like region domain-containing protein</fullName>
    </recommendedName>
</protein>
<evidence type="ECO:0000313" key="3">
    <source>
        <dbReference type="Proteomes" id="UP000055045"/>
    </source>
</evidence>
<keyword evidence="1" id="KW-0732">Signal</keyword>
<feature type="chain" id="PRO_5007152180" description="SMP-30/Gluconolactonase/LRE-like region domain-containing protein" evidence="1">
    <location>
        <begin position="22"/>
        <end position="329"/>
    </location>
</feature>
<accession>A0A117NNL2</accession>
<dbReference type="SUPFAM" id="SSF63829">
    <property type="entry name" value="Calcium-dependent phosphotriesterase"/>
    <property type="match status" value="1"/>
</dbReference>
<keyword evidence="3" id="KW-1185">Reference proteome</keyword>